<organism evidence="2 3">
    <name type="scientific">Pseudomonas luteola</name>
    <dbReference type="NCBI Taxonomy" id="47886"/>
    <lineage>
        <taxon>Bacteria</taxon>
        <taxon>Pseudomonadati</taxon>
        <taxon>Pseudomonadota</taxon>
        <taxon>Gammaproteobacteria</taxon>
        <taxon>Pseudomonadales</taxon>
        <taxon>Pseudomonadaceae</taxon>
        <taxon>Pseudomonas</taxon>
    </lineage>
</organism>
<feature type="transmembrane region" description="Helical" evidence="1">
    <location>
        <begin position="15"/>
        <end position="34"/>
    </location>
</feature>
<feature type="transmembrane region" description="Helical" evidence="1">
    <location>
        <begin position="46"/>
        <end position="66"/>
    </location>
</feature>
<gene>
    <name evidence="2" type="ORF">NCTC11842_05644</name>
</gene>
<evidence type="ECO:0000313" key="3">
    <source>
        <dbReference type="Proteomes" id="UP000250443"/>
    </source>
</evidence>
<accession>A0A2X2FCU0</accession>
<keyword evidence="1" id="KW-0472">Membrane</keyword>
<dbReference type="Proteomes" id="UP000250443">
    <property type="component" value="Unassembled WGS sequence"/>
</dbReference>
<evidence type="ECO:0000313" key="2">
    <source>
        <dbReference type="EMBL" id="SPZ16610.1"/>
    </source>
</evidence>
<dbReference type="AlphaFoldDB" id="A0A2X2FCU0"/>
<dbReference type="EMBL" id="UAUF01000015">
    <property type="protein sequence ID" value="SPZ16610.1"/>
    <property type="molecule type" value="Genomic_DNA"/>
</dbReference>
<protein>
    <submittedName>
        <fullName evidence="2">Uncharacterized protein</fullName>
    </submittedName>
</protein>
<keyword evidence="1" id="KW-1133">Transmembrane helix</keyword>
<reference evidence="2 3" key="1">
    <citation type="submission" date="2018-06" db="EMBL/GenBank/DDBJ databases">
        <authorList>
            <consortium name="Pathogen Informatics"/>
            <person name="Doyle S."/>
        </authorList>
    </citation>
    <scope>NUCLEOTIDE SEQUENCE [LARGE SCALE GENOMIC DNA]</scope>
    <source>
        <strain evidence="2 3">NCTC11842</strain>
    </source>
</reference>
<evidence type="ECO:0000256" key="1">
    <source>
        <dbReference type="SAM" id="Phobius"/>
    </source>
</evidence>
<keyword evidence="1" id="KW-0812">Transmembrane</keyword>
<proteinExistence type="predicted"/>
<sequence>MVRSGGGFLVRQGTALAVGAAVLFLLFGIMGWLLEYLSFGMMCMPIALGIGILTFLCLATITYSLLD</sequence>
<name>A0A2X2FCU0_PSELU</name>